<evidence type="ECO:0000313" key="1">
    <source>
        <dbReference type="EMBL" id="OSC34327.1"/>
    </source>
</evidence>
<dbReference type="Proteomes" id="UP000193577">
    <property type="component" value="Unassembled WGS sequence"/>
</dbReference>
<organism evidence="1 2">
    <name type="scientific">Mycolicibacillus koreensis</name>
    <dbReference type="NCBI Taxonomy" id="1069220"/>
    <lineage>
        <taxon>Bacteria</taxon>
        <taxon>Bacillati</taxon>
        <taxon>Actinomycetota</taxon>
        <taxon>Actinomycetes</taxon>
        <taxon>Mycobacteriales</taxon>
        <taxon>Mycobacteriaceae</taxon>
        <taxon>Mycolicibacillus</taxon>
    </lineage>
</organism>
<protein>
    <submittedName>
        <fullName evidence="1">DUF1772 domain-containing protein</fullName>
    </submittedName>
</protein>
<dbReference type="EMBL" id="NCXO01000011">
    <property type="protein sequence ID" value="OSC34327.1"/>
    <property type="molecule type" value="Genomic_DNA"/>
</dbReference>
<evidence type="ECO:0000313" key="2">
    <source>
        <dbReference type="Proteomes" id="UP000193577"/>
    </source>
</evidence>
<dbReference type="AlphaFoldDB" id="A0A7I7SEI3"/>
<dbReference type="OrthoDB" id="582955at2"/>
<gene>
    <name evidence="1" type="ORF">B8W67_07235</name>
</gene>
<comment type="caution">
    <text evidence="1">The sequence shown here is derived from an EMBL/GenBank/DDBJ whole genome shotgun (WGS) entry which is preliminary data.</text>
</comment>
<proteinExistence type="predicted"/>
<dbReference type="RefSeq" id="WP_085303202.1">
    <property type="nucleotide sequence ID" value="NZ_AP022594.1"/>
</dbReference>
<keyword evidence="2" id="KW-1185">Reference proteome</keyword>
<accession>A0A7I7SEI3</accession>
<name>A0A7I7SEI3_9MYCO</name>
<reference evidence="1 2" key="1">
    <citation type="submission" date="2017-04" db="EMBL/GenBank/DDBJ databases">
        <title>The new phylogeny of genus Mycobacterium.</title>
        <authorList>
            <person name="Tortoli E."/>
            <person name="Trovato A."/>
            <person name="Cirillo D.M."/>
        </authorList>
    </citation>
    <scope>NUCLEOTIDE SEQUENCE [LARGE SCALE GENOMIC DNA]</scope>
    <source>
        <strain evidence="1 2">KCTC 19819</strain>
    </source>
</reference>
<sequence length="157" mass="16054">MVEPAQIAALVAILGVSVLFGTDMFCAVVMRPAWAHLDDGPLAAATGFMHAYGDRRMPVFGILGGVGAGTAAALAGGAGRWAPAAAAGIALAVLLGWLLVYQRVSAPINRDLIAAATRGCRPGRARQLQTAWDRVIALRASLQGVALAALCLALTLP</sequence>